<sequence>MPWIEFWEKLLALALDLFETRQALYASIARIRGRLPLVTDDVAFCALAESVGNVNEAVEKLHDAAYERELTYVCAVIEVSKQLGRHFPLGSGQLPLKAPHVSLPTISSPRPDSSGSHNSMGATTPGRTVLPPYSPSRAASASISNSKQHLRMNQMLNLHFQEHVQQQEAAIAIAEATGSFVHPQRRMEKLAVLKDFRKANDVLLSSQLAFGSEREAA</sequence>
<accession>G4YYW4</accession>
<organism evidence="2 3">
    <name type="scientific">Phytophthora sojae (strain P6497)</name>
    <name type="common">Soybean stem and root rot agent</name>
    <name type="synonym">Phytophthora megasperma f. sp. glycines</name>
    <dbReference type="NCBI Taxonomy" id="1094619"/>
    <lineage>
        <taxon>Eukaryota</taxon>
        <taxon>Sar</taxon>
        <taxon>Stramenopiles</taxon>
        <taxon>Oomycota</taxon>
        <taxon>Peronosporomycetes</taxon>
        <taxon>Peronosporales</taxon>
        <taxon>Peronosporaceae</taxon>
        <taxon>Phytophthora</taxon>
    </lineage>
</organism>
<proteinExistence type="predicted"/>
<dbReference type="SMR" id="G4YYW4"/>
<dbReference type="OMA" id="LHFQEHV"/>
<evidence type="ECO:0000256" key="1">
    <source>
        <dbReference type="SAM" id="MobiDB-lite"/>
    </source>
</evidence>
<evidence type="ECO:0000313" key="3">
    <source>
        <dbReference type="Proteomes" id="UP000002640"/>
    </source>
</evidence>
<dbReference type="KEGG" id="psoj:PHYSODRAFT_482468"/>
<reference evidence="2 3" key="1">
    <citation type="journal article" date="2006" name="Science">
        <title>Phytophthora genome sequences uncover evolutionary origins and mechanisms of pathogenesis.</title>
        <authorList>
            <person name="Tyler B.M."/>
            <person name="Tripathy S."/>
            <person name="Zhang X."/>
            <person name="Dehal P."/>
            <person name="Jiang R.H."/>
            <person name="Aerts A."/>
            <person name="Arredondo F.D."/>
            <person name="Baxter L."/>
            <person name="Bensasson D."/>
            <person name="Beynon J.L."/>
            <person name="Chapman J."/>
            <person name="Damasceno C.M."/>
            <person name="Dorrance A.E."/>
            <person name="Dou D."/>
            <person name="Dickerman A.W."/>
            <person name="Dubchak I.L."/>
            <person name="Garbelotto M."/>
            <person name="Gijzen M."/>
            <person name="Gordon S.G."/>
            <person name="Govers F."/>
            <person name="Grunwald N.J."/>
            <person name="Huang W."/>
            <person name="Ivors K.L."/>
            <person name="Jones R.W."/>
            <person name="Kamoun S."/>
            <person name="Krampis K."/>
            <person name="Lamour K.H."/>
            <person name="Lee M.K."/>
            <person name="McDonald W.H."/>
            <person name="Medina M."/>
            <person name="Meijer H.J."/>
            <person name="Nordberg E.K."/>
            <person name="Maclean D.J."/>
            <person name="Ospina-Giraldo M.D."/>
            <person name="Morris P.F."/>
            <person name="Phuntumart V."/>
            <person name="Putnam N.H."/>
            <person name="Rash S."/>
            <person name="Rose J.K."/>
            <person name="Sakihama Y."/>
            <person name="Salamov A.A."/>
            <person name="Savidor A."/>
            <person name="Scheuring C.F."/>
            <person name="Smith B.M."/>
            <person name="Sobral B.W."/>
            <person name="Terry A."/>
            <person name="Torto-Alalibo T.A."/>
            <person name="Win J."/>
            <person name="Xu Z."/>
            <person name="Zhang H."/>
            <person name="Grigoriev I.V."/>
            <person name="Rokhsar D.S."/>
            <person name="Boore J.L."/>
        </authorList>
    </citation>
    <scope>NUCLEOTIDE SEQUENCE [LARGE SCALE GENOMIC DNA]</scope>
    <source>
        <strain evidence="2 3">P6497</strain>
    </source>
</reference>
<dbReference type="RefSeq" id="XP_009521544.1">
    <property type="nucleotide sequence ID" value="XM_009523249.1"/>
</dbReference>
<name>G4YYW4_PHYSP</name>
<evidence type="ECO:0000313" key="2">
    <source>
        <dbReference type="EMBL" id="EGZ26256.1"/>
    </source>
</evidence>
<protein>
    <submittedName>
        <fullName evidence="2">Uncharacterized protein</fullName>
    </submittedName>
</protein>
<dbReference type="Proteomes" id="UP000002640">
    <property type="component" value="Unassembled WGS sequence"/>
</dbReference>
<feature type="region of interest" description="Disordered" evidence="1">
    <location>
        <begin position="101"/>
        <end position="138"/>
    </location>
</feature>
<dbReference type="GeneID" id="20655506"/>
<keyword evidence="3" id="KW-1185">Reference proteome</keyword>
<dbReference type="InParanoid" id="G4YYW4"/>
<feature type="compositionally biased region" description="Polar residues" evidence="1">
    <location>
        <begin position="104"/>
        <end position="126"/>
    </location>
</feature>
<gene>
    <name evidence="2" type="ORF">PHYSODRAFT_482468</name>
</gene>
<dbReference type="EMBL" id="JH159152">
    <property type="protein sequence ID" value="EGZ26256.1"/>
    <property type="molecule type" value="Genomic_DNA"/>
</dbReference>
<dbReference type="AlphaFoldDB" id="G4YYW4"/>